<dbReference type="PANTHER" id="PTHR23155">
    <property type="entry name" value="DISEASE RESISTANCE PROTEIN RP"/>
    <property type="match status" value="1"/>
</dbReference>
<dbReference type="SMART" id="SM00256">
    <property type="entry name" value="FBOX"/>
    <property type="match status" value="1"/>
</dbReference>
<dbReference type="EMBL" id="QGNW01000255">
    <property type="protein sequence ID" value="RVW81201.1"/>
    <property type="molecule type" value="Genomic_DNA"/>
</dbReference>
<dbReference type="FunFam" id="1.10.10.10:FF:000322">
    <property type="entry name" value="Probable disease resistance protein At1g63360"/>
    <property type="match status" value="1"/>
</dbReference>
<protein>
    <submittedName>
        <fullName evidence="8">F-box/kelch-repeat protein SKIP4</fullName>
    </submittedName>
</protein>
<dbReference type="SUPFAM" id="SSF117281">
    <property type="entry name" value="Kelch motif"/>
    <property type="match status" value="1"/>
</dbReference>
<dbReference type="Proteomes" id="UP000288805">
    <property type="component" value="Unassembled WGS sequence"/>
</dbReference>
<dbReference type="InterPro" id="IPR036047">
    <property type="entry name" value="F-box-like_dom_sf"/>
</dbReference>
<dbReference type="GO" id="GO:0043531">
    <property type="term" value="F:ADP binding"/>
    <property type="evidence" value="ECO:0007669"/>
    <property type="project" value="InterPro"/>
</dbReference>
<dbReference type="SUPFAM" id="SSF52540">
    <property type="entry name" value="P-loop containing nucleoside triphosphate hydrolases"/>
    <property type="match status" value="1"/>
</dbReference>
<dbReference type="InterPro" id="IPR027417">
    <property type="entry name" value="P-loop_NTPase"/>
</dbReference>
<evidence type="ECO:0000256" key="2">
    <source>
        <dbReference type="ARBA" id="ARBA00004496"/>
    </source>
</evidence>
<gene>
    <name evidence="8" type="primary">SKIP4_2</name>
    <name evidence="8" type="ORF">CK203_041101</name>
</gene>
<evidence type="ECO:0000256" key="6">
    <source>
        <dbReference type="ARBA" id="ARBA00022821"/>
    </source>
</evidence>
<organism evidence="8 9">
    <name type="scientific">Vitis vinifera</name>
    <name type="common">Grape</name>
    <dbReference type="NCBI Taxonomy" id="29760"/>
    <lineage>
        <taxon>Eukaryota</taxon>
        <taxon>Viridiplantae</taxon>
        <taxon>Streptophyta</taxon>
        <taxon>Embryophyta</taxon>
        <taxon>Tracheophyta</taxon>
        <taxon>Spermatophyta</taxon>
        <taxon>Magnoliopsida</taxon>
        <taxon>eudicotyledons</taxon>
        <taxon>Gunneridae</taxon>
        <taxon>Pentapetalae</taxon>
        <taxon>rosids</taxon>
        <taxon>Vitales</taxon>
        <taxon>Vitaceae</taxon>
        <taxon>Viteae</taxon>
        <taxon>Vitis</taxon>
    </lineage>
</organism>
<dbReference type="InterPro" id="IPR006652">
    <property type="entry name" value="Kelch_1"/>
</dbReference>
<dbReference type="Pfam" id="PF00931">
    <property type="entry name" value="NB-ARC"/>
    <property type="match status" value="1"/>
</dbReference>
<dbReference type="InterPro" id="IPR037293">
    <property type="entry name" value="Gal_Oxidase_central_sf"/>
</dbReference>
<keyword evidence="5" id="KW-0677">Repeat</keyword>
<dbReference type="InterPro" id="IPR002182">
    <property type="entry name" value="NB-ARC"/>
</dbReference>
<feature type="domain" description="F-box" evidence="7">
    <location>
        <begin position="3"/>
        <end position="42"/>
    </location>
</feature>
<dbReference type="PANTHER" id="PTHR23155:SF1152">
    <property type="entry name" value="AAA+ ATPASE DOMAIN-CONTAINING PROTEIN"/>
    <property type="match status" value="1"/>
</dbReference>
<dbReference type="Pfam" id="PF23598">
    <property type="entry name" value="LRR_14"/>
    <property type="match status" value="1"/>
</dbReference>
<dbReference type="CDD" id="cd22152">
    <property type="entry name" value="F-box_AtAFR-like"/>
    <property type="match status" value="1"/>
</dbReference>
<keyword evidence="4" id="KW-0381">Hypersensitive response</keyword>
<evidence type="ECO:0000256" key="3">
    <source>
        <dbReference type="ARBA" id="ARBA00022490"/>
    </source>
</evidence>
<dbReference type="InterPro" id="IPR044974">
    <property type="entry name" value="Disease_R_plants"/>
</dbReference>
<evidence type="ECO:0000259" key="7">
    <source>
        <dbReference type="SMART" id="SM00256"/>
    </source>
</evidence>
<evidence type="ECO:0000313" key="9">
    <source>
        <dbReference type="Proteomes" id="UP000288805"/>
    </source>
</evidence>
<evidence type="ECO:0000313" key="8">
    <source>
        <dbReference type="EMBL" id="RVW81201.1"/>
    </source>
</evidence>
<dbReference type="SUPFAM" id="SSF52058">
    <property type="entry name" value="L domain-like"/>
    <property type="match status" value="1"/>
</dbReference>
<dbReference type="InterPro" id="IPR015915">
    <property type="entry name" value="Kelch-typ_b-propeller"/>
</dbReference>
<dbReference type="PRINTS" id="PR00364">
    <property type="entry name" value="DISEASERSIST"/>
</dbReference>
<dbReference type="SUPFAM" id="SSF81383">
    <property type="entry name" value="F-box domain"/>
    <property type="match status" value="1"/>
</dbReference>
<dbReference type="InterPro" id="IPR058922">
    <property type="entry name" value="WHD_DRP"/>
</dbReference>
<sequence>MWLPDDIALICLARVPRKYHTLLKCVSRRWRDLVSSEEWHAYRQKHKLDEPWIYALCRDKFERVCCYVLDPYSTRRSWKLIEGFPPRSLKRKECRLKCWERRFTCWVAVGWSEAAPLSTARCYFACEVLNGKIYAIGGLGSKSNDPHSWDTYNPHTNSWKSHLDPNIVPDIEDSIVLDEKIYIRCGTSALTSHVYAVVYNPSHGTWQHADADMVLGWQGPAVVVDGTLYVLDQRDGTDVVTQMLMKGEMRRAVVSIVGMGGLGKTTLAKKVYNHSDVKQHFNCHAWVYVSQEFKAREILLGIAYCVMSLSDEEKKVVKEMGEAELGRKVREYLKEKKYLVVMDDVWSREVWSSLRSYLPEAKDGSKVLITTRNEEIALHATSQEEIARTSLNSEEEIAQPANSQELIYRLRIMNDDESWQLLSRKLLGAEVHQEACYPQKRRQDHRGRKCLQSCFLYCGIFLEDSEIETSKLIQLWLAEGFIQRRGKEPLEDIAEDYLYELIHRSMIQVVVRKIDGRVASCCIHDLLRDLAISEARDARLFESIQIKCVNGYLGVEKLTNLQTLDLLPGSWDSYEKKTLLDHLRLKRWKKVVEWKTLIPGLMPFSHHTYLYKVILDGKLKLPKEIEFYPPNLLELYLYSCELKKDPMFILEKLPKLKVLTLYTRSYVGRKLVCSSGGFLQLQSLKLRLLFSLEELIVEEGALPHLKTLQIEGCERMEKLPRGLLQLKNLEKVEPKFMFDRLIEEFEETKGED</sequence>
<evidence type="ECO:0000256" key="4">
    <source>
        <dbReference type="ARBA" id="ARBA00022667"/>
    </source>
</evidence>
<dbReference type="Gene3D" id="3.80.10.10">
    <property type="entry name" value="Ribonuclease Inhibitor"/>
    <property type="match status" value="1"/>
</dbReference>
<reference evidence="8 9" key="1">
    <citation type="journal article" date="2018" name="PLoS Genet.">
        <title>Population sequencing reveals clonal diversity and ancestral inbreeding in the grapevine cultivar Chardonnay.</title>
        <authorList>
            <person name="Roach M.J."/>
            <person name="Johnson D.L."/>
            <person name="Bohlmann J."/>
            <person name="van Vuuren H.J."/>
            <person name="Jones S.J."/>
            <person name="Pretorius I.S."/>
            <person name="Schmidt S.A."/>
            <person name="Borneman A.R."/>
        </authorList>
    </citation>
    <scope>NUCLEOTIDE SEQUENCE [LARGE SCALE GENOMIC DNA]</scope>
    <source>
        <strain evidence="9">cv. Chardonnay</strain>
        <tissue evidence="8">Leaf</tissue>
    </source>
</reference>
<dbReference type="InterPro" id="IPR001810">
    <property type="entry name" value="F-box_dom"/>
</dbReference>
<accession>A0A438H9V8</accession>
<dbReference type="Gene3D" id="1.10.10.10">
    <property type="entry name" value="Winged helix-like DNA-binding domain superfamily/Winged helix DNA-binding domain"/>
    <property type="match status" value="1"/>
</dbReference>
<name>A0A438H9V8_VITVI</name>
<dbReference type="Gene3D" id="2.130.10.80">
    <property type="entry name" value="Galactose oxidase/kelch, beta-propeller"/>
    <property type="match status" value="1"/>
</dbReference>
<dbReference type="InterPro" id="IPR055414">
    <property type="entry name" value="LRR_R13L4/SHOC2-like"/>
</dbReference>
<dbReference type="AlphaFoldDB" id="A0A438H9V8"/>
<dbReference type="Pfam" id="PF00646">
    <property type="entry name" value="F-box"/>
    <property type="match status" value="1"/>
</dbReference>
<comment type="caution">
    <text evidence="8">The sequence shown here is derived from an EMBL/GenBank/DDBJ whole genome shotgun (WGS) entry which is preliminary data.</text>
</comment>
<evidence type="ECO:0000256" key="5">
    <source>
        <dbReference type="ARBA" id="ARBA00022737"/>
    </source>
</evidence>
<comment type="subcellular location">
    <subcellularLocation>
        <location evidence="2">Cytoplasm</location>
    </subcellularLocation>
</comment>
<keyword evidence="3" id="KW-0963">Cytoplasm</keyword>
<dbReference type="InterPro" id="IPR032675">
    <property type="entry name" value="LRR_dom_sf"/>
</dbReference>
<keyword evidence="6" id="KW-0611">Plant defense</keyword>
<dbReference type="FunFam" id="3.40.50.300:FF:001091">
    <property type="entry name" value="Probable disease resistance protein At1g61300"/>
    <property type="match status" value="1"/>
</dbReference>
<proteinExistence type="predicted"/>
<evidence type="ECO:0000256" key="1">
    <source>
        <dbReference type="ARBA" id="ARBA00002074"/>
    </source>
</evidence>
<dbReference type="GO" id="GO:0009626">
    <property type="term" value="P:plant-type hypersensitive response"/>
    <property type="evidence" value="ECO:0007669"/>
    <property type="project" value="UniProtKB-KW"/>
</dbReference>
<comment type="function">
    <text evidence="1">Confers resistance to late blight (Phytophthora infestans) races carrying the avirulence gene Avr1. Resistance proteins guard the plant against pathogens that contain an appropriate avirulence protein via an indirect interaction with this avirulence protein. That triggers a defense system including the hypersensitive response, which restricts the pathogen growth.</text>
</comment>
<dbReference type="Pfam" id="PF01344">
    <property type="entry name" value="Kelch_1"/>
    <property type="match status" value="1"/>
</dbReference>
<dbReference type="Pfam" id="PF23559">
    <property type="entry name" value="WHD_DRP"/>
    <property type="match status" value="1"/>
</dbReference>
<dbReference type="Gene3D" id="3.40.50.300">
    <property type="entry name" value="P-loop containing nucleotide triphosphate hydrolases"/>
    <property type="match status" value="1"/>
</dbReference>
<dbReference type="InterPro" id="IPR036388">
    <property type="entry name" value="WH-like_DNA-bd_sf"/>
</dbReference>